<dbReference type="Proteomes" id="UP000241690">
    <property type="component" value="Unassembled WGS sequence"/>
</dbReference>
<dbReference type="RefSeq" id="XP_024772371.1">
    <property type="nucleotide sequence ID" value="XM_024919391.1"/>
</dbReference>
<accession>A0A2T4A6I6</accession>
<sequence>MQGFPSRVYERRKKWMDEQNRLIDQTCGINEDLGRVLYRPNDTSWMALSLGHIEEMLASSRVGMS</sequence>
<gene>
    <name evidence="1" type="ORF">M431DRAFT_509966</name>
</gene>
<proteinExistence type="predicted"/>
<name>A0A2T4A6I6_TRIHA</name>
<dbReference type="EMBL" id="KZ679683">
    <property type="protein sequence ID" value="PTB52694.1"/>
    <property type="molecule type" value="Genomic_DNA"/>
</dbReference>
<evidence type="ECO:0000313" key="1">
    <source>
        <dbReference type="EMBL" id="PTB52694.1"/>
    </source>
</evidence>
<reference evidence="1 2" key="1">
    <citation type="submission" date="2016-07" db="EMBL/GenBank/DDBJ databases">
        <title>Multiple horizontal gene transfer events from other fungi enriched the ability of initially mycotrophic Trichoderma (Ascomycota) to feed on dead plant biomass.</title>
        <authorList>
            <consortium name="DOE Joint Genome Institute"/>
            <person name="Aerts A."/>
            <person name="Atanasova L."/>
            <person name="Chenthamara K."/>
            <person name="Zhang J."/>
            <person name="Grujic M."/>
            <person name="Henrissat B."/>
            <person name="Kuo A."/>
            <person name="Salamov A."/>
            <person name="Lipzen A."/>
            <person name="Labutti K."/>
            <person name="Barry K."/>
            <person name="Miao Y."/>
            <person name="Rahimi M.J."/>
            <person name="Shen Q."/>
            <person name="Grigoriev I.V."/>
            <person name="Kubicek C.P."/>
            <person name="Druzhinina I.S."/>
        </authorList>
    </citation>
    <scope>NUCLEOTIDE SEQUENCE [LARGE SCALE GENOMIC DNA]</scope>
    <source>
        <strain evidence="1 2">CBS 226.95</strain>
    </source>
</reference>
<organism evidence="1 2">
    <name type="scientific">Trichoderma harzianum CBS 226.95</name>
    <dbReference type="NCBI Taxonomy" id="983964"/>
    <lineage>
        <taxon>Eukaryota</taxon>
        <taxon>Fungi</taxon>
        <taxon>Dikarya</taxon>
        <taxon>Ascomycota</taxon>
        <taxon>Pezizomycotina</taxon>
        <taxon>Sordariomycetes</taxon>
        <taxon>Hypocreomycetidae</taxon>
        <taxon>Hypocreales</taxon>
        <taxon>Hypocreaceae</taxon>
        <taxon>Trichoderma</taxon>
    </lineage>
</organism>
<evidence type="ECO:0000313" key="2">
    <source>
        <dbReference type="Proteomes" id="UP000241690"/>
    </source>
</evidence>
<protein>
    <submittedName>
        <fullName evidence="1">Uncharacterized protein</fullName>
    </submittedName>
</protein>
<keyword evidence="2" id="KW-1185">Reference proteome</keyword>
<dbReference type="GeneID" id="36627960"/>
<dbReference type="AlphaFoldDB" id="A0A2T4A6I6"/>